<dbReference type="InterPro" id="IPR023780">
    <property type="entry name" value="Chromo_domain"/>
</dbReference>
<evidence type="ECO:0000313" key="6">
    <source>
        <dbReference type="Proteomes" id="UP000325440"/>
    </source>
</evidence>
<dbReference type="PROSITE" id="PS00598">
    <property type="entry name" value="CHROMO_1"/>
    <property type="match status" value="1"/>
</dbReference>
<dbReference type="EMBL" id="CABPRJ010001036">
    <property type="protein sequence ID" value="VVC35001.1"/>
    <property type="molecule type" value="Genomic_DNA"/>
</dbReference>
<comment type="subcellular location">
    <subcellularLocation>
        <location evidence="1">Nucleus</location>
    </subcellularLocation>
</comment>
<dbReference type="Gene3D" id="2.40.50.40">
    <property type="match status" value="1"/>
</dbReference>
<dbReference type="InterPro" id="IPR000953">
    <property type="entry name" value="Chromo/chromo_shadow_dom"/>
</dbReference>
<dbReference type="AlphaFoldDB" id="A0A5E4MUA3"/>
<name>A0A5E4MUA3_9HEMI</name>
<feature type="domain" description="Chromo" evidence="4">
    <location>
        <begin position="21"/>
        <end position="79"/>
    </location>
</feature>
<dbReference type="Proteomes" id="UP000325440">
    <property type="component" value="Unassembled WGS sequence"/>
</dbReference>
<proteinExistence type="predicted"/>
<feature type="compositionally biased region" description="Polar residues" evidence="3">
    <location>
        <begin position="92"/>
        <end position="111"/>
    </location>
</feature>
<gene>
    <name evidence="5" type="ORF">CINCED_3A022622</name>
</gene>
<evidence type="ECO:0000256" key="3">
    <source>
        <dbReference type="SAM" id="MobiDB-lite"/>
    </source>
</evidence>
<dbReference type="GO" id="GO:0005694">
    <property type="term" value="C:chromosome"/>
    <property type="evidence" value="ECO:0007669"/>
    <property type="project" value="UniProtKB-ARBA"/>
</dbReference>
<reference evidence="5 6" key="1">
    <citation type="submission" date="2019-08" db="EMBL/GenBank/DDBJ databases">
        <authorList>
            <person name="Alioto T."/>
            <person name="Alioto T."/>
            <person name="Gomez Garrido J."/>
        </authorList>
    </citation>
    <scope>NUCLEOTIDE SEQUENCE [LARGE SCALE GENOMIC DNA]</scope>
</reference>
<dbReference type="SMART" id="SM00298">
    <property type="entry name" value="CHROMO"/>
    <property type="match status" value="1"/>
</dbReference>
<evidence type="ECO:0000256" key="1">
    <source>
        <dbReference type="ARBA" id="ARBA00004123"/>
    </source>
</evidence>
<accession>A0A5E4MUA3</accession>
<organism evidence="5 6">
    <name type="scientific">Cinara cedri</name>
    <dbReference type="NCBI Taxonomy" id="506608"/>
    <lineage>
        <taxon>Eukaryota</taxon>
        <taxon>Metazoa</taxon>
        <taxon>Ecdysozoa</taxon>
        <taxon>Arthropoda</taxon>
        <taxon>Hexapoda</taxon>
        <taxon>Insecta</taxon>
        <taxon>Pterygota</taxon>
        <taxon>Neoptera</taxon>
        <taxon>Paraneoptera</taxon>
        <taxon>Hemiptera</taxon>
        <taxon>Sternorrhyncha</taxon>
        <taxon>Aphidomorpha</taxon>
        <taxon>Aphidoidea</taxon>
        <taxon>Aphididae</taxon>
        <taxon>Lachninae</taxon>
        <taxon>Cinara</taxon>
    </lineage>
</organism>
<protein>
    <submittedName>
        <fullName evidence="5">Chromo/chromo shadow domain,Chromo domain, conserved site,Chromo domain,Chromo domain-like,Chromo</fullName>
    </submittedName>
</protein>
<feature type="compositionally biased region" description="Basic and acidic residues" evidence="3">
    <location>
        <begin position="71"/>
        <end position="86"/>
    </location>
</feature>
<dbReference type="SUPFAM" id="SSF54160">
    <property type="entry name" value="Chromo domain-like"/>
    <property type="match status" value="1"/>
</dbReference>
<feature type="region of interest" description="Disordered" evidence="3">
    <location>
        <begin position="71"/>
        <end position="142"/>
    </location>
</feature>
<evidence type="ECO:0000259" key="4">
    <source>
        <dbReference type="PROSITE" id="PS50013"/>
    </source>
</evidence>
<dbReference type="OrthoDB" id="273092at2759"/>
<dbReference type="Pfam" id="PF00385">
    <property type="entry name" value="Chromo"/>
    <property type="match status" value="1"/>
</dbReference>
<evidence type="ECO:0000313" key="5">
    <source>
        <dbReference type="EMBL" id="VVC35001.1"/>
    </source>
</evidence>
<evidence type="ECO:0000256" key="2">
    <source>
        <dbReference type="ARBA" id="ARBA00023242"/>
    </source>
</evidence>
<dbReference type="PROSITE" id="PS50013">
    <property type="entry name" value="CHROMO_2"/>
    <property type="match status" value="1"/>
</dbReference>
<dbReference type="InterPro" id="IPR016197">
    <property type="entry name" value="Chromo-like_dom_sf"/>
</dbReference>
<keyword evidence="2" id="KW-0539">Nucleus</keyword>
<dbReference type="InterPro" id="IPR017984">
    <property type="entry name" value="Chromo_dom_subgr"/>
</dbReference>
<dbReference type="GO" id="GO:0005634">
    <property type="term" value="C:nucleus"/>
    <property type="evidence" value="ECO:0007669"/>
    <property type="project" value="UniProtKB-SubCell"/>
</dbReference>
<dbReference type="PRINTS" id="PR00504">
    <property type="entry name" value="CHROMODOMAIN"/>
</dbReference>
<sequence length="142" mass="16563">PRRNVHKKNSAGESNSKEGEYIVERVLGKRLKNKKIEYLLKWKNYTDKDNSWEPVSHLDCDELIFEFEEKSRIYPKDEKPKEEPERKRKIMNLTNTNNSLIQSASDTGTSKDTSEITPPRPKRVQRQKVDEEDTAANKSDGN</sequence>
<dbReference type="InterPro" id="IPR023779">
    <property type="entry name" value="Chromodomain_CS"/>
</dbReference>
<dbReference type="PANTHER" id="PTHR22812">
    <property type="entry name" value="CHROMOBOX PROTEIN"/>
    <property type="match status" value="1"/>
</dbReference>
<feature type="non-terminal residue" evidence="5">
    <location>
        <position position="1"/>
    </location>
</feature>
<keyword evidence="6" id="KW-1185">Reference proteome</keyword>
<feature type="region of interest" description="Disordered" evidence="3">
    <location>
        <begin position="1"/>
        <end position="20"/>
    </location>
</feature>
<dbReference type="InterPro" id="IPR051219">
    <property type="entry name" value="Heterochromatin_chromo-domain"/>
</dbReference>